<dbReference type="AlphaFoldDB" id="A0A919N6U2"/>
<sequence>MPDRARKRAIRALAAELGVAYSVAARLLAAQAPAPARHRSAGSPTSGDDHRAWMLEARANRSFHARVHDTRLAADLPLGRAEHLVRRFPPLRAVPAGPLYAGEGRETTIAMLYAVLAHESPALPPPRDELAWAAELGEEAAVDIACAGLDRAARRLLDHDRWRLWARIEAALTAGETDADRRVRDAAITLGRELRSTSLSGSLDGVRHILDALLAEPFGALPPGAQVRLSGAEPGGAGPSGTQVRLSGAEPGGVDGTVVGAEWGQTGPPTGYRVHLDTEAGPRTVPATGLHATPAAEPDLIPG</sequence>
<evidence type="ECO:0000313" key="3">
    <source>
        <dbReference type="Proteomes" id="UP000629619"/>
    </source>
</evidence>
<evidence type="ECO:0000313" key="2">
    <source>
        <dbReference type="EMBL" id="GIF05417.1"/>
    </source>
</evidence>
<name>A0A919N6U2_9ACTN</name>
<protein>
    <submittedName>
        <fullName evidence="2">Uncharacterized protein</fullName>
    </submittedName>
</protein>
<accession>A0A919N6U2</accession>
<comment type="caution">
    <text evidence="2">The sequence shown here is derived from an EMBL/GenBank/DDBJ whole genome shotgun (WGS) entry which is preliminary data.</text>
</comment>
<proteinExistence type="predicted"/>
<feature type="region of interest" description="Disordered" evidence="1">
    <location>
        <begin position="229"/>
        <end position="256"/>
    </location>
</feature>
<dbReference type="Proteomes" id="UP000629619">
    <property type="component" value="Unassembled WGS sequence"/>
</dbReference>
<reference evidence="2" key="1">
    <citation type="submission" date="2021-01" db="EMBL/GenBank/DDBJ databases">
        <title>Whole genome shotgun sequence of Actinoplanes siamensis NBRC 109076.</title>
        <authorList>
            <person name="Komaki H."/>
            <person name="Tamura T."/>
        </authorList>
    </citation>
    <scope>NUCLEOTIDE SEQUENCE</scope>
    <source>
        <strain evidence="2">NBRC 109076</strain>
    </source>
</reference>
<evidence type="ECO:0000256" key="1">
    <source>
        <dbReference type="SAM" id="MobiDB-lite"/>
    </source>
</evidence>
<organism evidence="2 3">
    <name type="scientific">Actinoplanes siamensis</name>
    <dbReference type="NCBI Taxonomy" id="1223317"/>
    <lineage>
        <taxon>Bacteria</taxon>
        <taxon>Bacillati</taxon>
        <taxon>Actinomycetota</taxon>
        <taxon>Actinomycetes</taxon>
        <taxon>Micromonosporales</taxon>
        <taxon>Micromonosporaceae</taxon>
        <taxon>Actinoplanes</taxon>
    </lineage>
</organism>
<feature type="region of interest" description="Disordered" evidence="1">
    <location>
        <begin position="281"/>
        <end position="303"/>
    </location>
</feature>
<gene>
    <name evidence="2" type="ORF">Asi03nite_29550</name>
</gene>
<keyword evidence="3" id="KW-1185">Reference proteome</keyword>
<dbReference type="EMBL" id="BOMW01000027">
    <property type="protein sequence ID" value="GIF05417.1"/>
    <property type="molecule type" value="Genomic_DNA"/>
</dbReference>